<dbReference type="RefSeq" id="WP_079546382.1">
    <property type="nucleotide sequence ID" value="NZ_CP117826.1"/>
</dbReference>
<protein>
    <recommendedName>
        <fullName evidence="2">DUF927 domain-containing protein</fullName>
    </recommendedName>
</protein>
<evidence type="ECO:0000313" key="1">
    <source>
        <dbReference type="EMBL" id="XCC61452.1"/>
    </source>
</evidence>
<name>A0AAU8A6F6_9FIRM</name>
<dbReference type="AlphaFoldDB" id="A0AAU8A6F6"/>
<reference evidence="1" key="1">
    <citation type="submission" date="2023-02" db="EMBL/GenBank/DDBJ databases">
        <title>Gut commensal Christensenella minuta modulates host metabolism via a new class of secondary bile acids.</title>
        <authorList>
            <person name="Liu C."/>
        </authorList>
    </citation>
    <scope>NUCLEOTIDE SEQUENCE</scope>
    <source>
        <strain evidence="1">CA70</strain>
    </source>
</reference>
<evidence type="ECO:0008006" key="2">
    <source>
        <dbReference type="Google" id="ProtNLM"/>
    </source>
</evidence>
<dbReference type="EMBL" id="CP117826">
    <property type="protein sequence ID" value="XCC61452.1"/>
    <property type="molecule type" value="Genomic_DNA"/>
</dbReference>
<accession>A0AAU8A6F6</accession>
<organism evidence="1">
    <name type="scientific">Christensenella massiliensis</name>
    <dbReference type="NCBI Taxonomy" id="1805714"/>
    <lineage>
        <taxon>Bacteria</taxon>
        <taxon>Bacillati</taxon>
        <taxon>Bacillota</taxon>
        <taxon>Clostridia</taxon>
        <taxon>Christensenellales</taxon>
        <taxon>Christensenellaceae</taxon>
        <taxon>Christensenella</taxon>
    </lineage>
</organism>
<proteinExistence type="predicted"/>
<gene>
    <name evidence="1" type="ORF">PUP29_07900</name>
</gene>
<sequence length="253" mass="28058">MLHSDLEILHETRGRIRVRLPEGLSDPGTAGLFLCGHREVRGFRYNPVLRTAVIWYETIGREELLARIAAVYARQNGMRYIHLKDRGKRQAARITPSGQAALAAILVNTAAQVFLPASPVAAVTKWCAVGTTAGAVIEHGYHELAQRGAFDPEVMSIMYLINAMGKGQTAYATPLVWLITFGRHLFRPRDKGVMLKVEDAGADRDGNETTLVRVLRDTDRKGRAAFLGEFLGRYLQAYPQMPFPAGRQFVVQG</sequence>